<keyword evidence="1" id="KW-0812">Transmembrane</keyword>
<reference evidence="2" key="2">
    <citation type="submission" date="2020-09" db="EMBL/GenBank/DDBJ databases">
        <authorList>
            <person name="Sun Q."/>
            <person name="Zhou Y."/>
        </authorList>
    </citation>
    <scope>NUCLEOTIDE SEQUENCE</scope>
    <source>
        <strain evidence="2">CGMCC 1.12921</strain>
    </source>
</reference>
<sequence length="91" mass="9996">MKAIHVKLAIAIILDLADFFIGRIPGWGTAFDFVLALIGFAMFGWKGFVQLWEVVDFTDQIDGFVPTLTLIALAELREERNAAGKAGGKLK</sequence>
<keyword evidence="1" id="KW-0472">Membrane</keyword>
<evidence type="ECO:0000256" key="1">
    <source>
        <dbReference type="SAM" id="Phobius"/>
    </source>
</evidence>
<keyword evidence="3" id="KW-1185">Reference proteome</keyword>
<keyword evidence="1" id="KW-1133">Transmembrane helix</keyword>
<accession>A0A8J2Y507</accession>
<dbReference type="AlphaFoldDB" id="A0A8J2Y507"/>
<dbReference type="Proteomes" id="UP000613582">
    <property type="component" value="Unassembled WGS sequence"/>
</dbReference>
<dbReference type="EMBL" id="BMGH01000001">
    <property type="protein sequence ID" value="GGD06321.1"/>
    <property type="molecule type" value="Genomic_DNA"/>
</dbReference>
<evidence type="ECO:0000313" key="2">
    <source>
        <dbReference type="EMBL" id="GGD06321.1"/>
    </source>
</evidence>
<comment type="caution">
    <text evidence="2">The sequence shown here is derived from an EMBL/GenBank/DDBJ whole genome shotgun (WGS) entry which is preliminary data.</text>
</comment>
<dbReference type="RefSeq" id="WP_188159106.1">
    <property type="nucleotide sequence ID" value="NZ_BMGH01000001.1"/>
</dbReference>
<gene>
    <name evidence="2" type="ORF">GCM10011342_14000</name>
</gene>
<reference evidence="2" key="1">
    <citation type="journal article" date="2014" name="Int. J. Syst. Evol. Microbiol.">
        <title>Complete genome sequence of Corynebacterium casei LMG S-19264T (=DSM 44701T), isolated from a smear-ripened cheese.</title>
        <authorList>
            <consortium name="US DOE Joint Genome Institute (JGI-PGF)"/>
            <person name="Walter F."/>
            <person name="Albersmeier A."/>
            <person name="Kalinowski J."/>
            <person name="Ruckert C."/>
        </authorList>
    </citation>
    <scope>NUCLEOTIDE SEQUENCE</scope>
    <source>
        <strain evidence="2">CGMCC 1.12921</strain>
    </source>
</reference>
<proteinExistence type="predicted"/>
<evidence type="ECO:0000313" key="3">
    <source>
        <dbReference type="Proteomes" id="UP000613582"/>
    </source>
</evidence>
<organism evidence="2 3">
    <name type="scientific">Aquisalinus flavus</name>
    <dbReference type="NCBI Taxonomy" id="1526572"/>
    <lineage>
        <taxon>Bacteria</taxon>
        <taxon>Pseudomonadati</taxon>
        <taxon>Pseudomonadota</taxon>
        <taxon>Alphaproteobacteria</taxon>
        <taxon>Parvularculales</taxon>
        <taxon>Parvularculaceae</taxon>
        <taxon>Aquisalinus</taxon>
    </lineage>
</organism>
<name>A0A8J2Y507_9PROT</name>
<feature type="transmembrane region" description="Helical" evidence="1">
    <location>
        <begin position="24"/>
        <end position="45"/>
    </location>
</feature>
<protein>
    <submittedName>
        <fullName evidence="2">Uncharacterized protein</fullName>
    </submittedName>
</protein>